<dbReference type="AlphaFoldDB" id="A0A2P2QFT6"/>
<dbReference type="EMBL" id="GGEC01085270">
    <property type="protein sequence ID" value="MBX65754.1"/>
    <property type="molecule type" value="Transcribed_RNA"/>
</dbReference>
<proteinExistence type="predicted"/>
<reference evidence="1" key="1">
    <citation type="submission" date="2018-02" db="EMBL/GenBank/DDBJ databases">
        <title>Rhizophora mucronata_Transcriptome.</title>
        <authorList>
            <person name="Meera S.P."/>
            <person name="Sreeshan A."/>
            <person name="Augustine A."/>
        </authorList>
    </citation>
    <scope>NUCLEOTIDE SEQUENCE</scope>
    <source>
        <tissue evidence="1">Leaf</tissue>
    </source>
</reference>
<protein>
    <submittedName>
        <fullName evidence="1">Uncharacterized protein</fullName>
    </submittedName>
</protein>
<sequence length="23" mass="2637">MQCVALAALLSHDEFKHTKRKIP</sequence>
<accession>A0A2P2QFT6</accession>
<organism evidence="1">
    <name type="scientific">Rhizophora mucronata</name>
    <name type="common">Asiatic mangrove</name>
    <dbReference type="NCBI Taxonomy" id="61149"/>
    <lineage>
        <taxon>Eukaryota</taxon>
        <taxon>Viridiplantae</taxon>
        <taxon>Streptophyta</taxon>
        <taxon>Embryophyta</taxon>
        <taxon>Tracheophyta</taxon>
        <taxon>Spermatophyta</taxon>
        <taxon>Magnoliopsida</taxon>
        <taxon>eudicotyledons</taxon>
        <taxon>Gunneridae</taxon>
        <taxon>Pentapetalae</taxon>
        <taxon>rosids</taxon>
        <taxon>fabids</taxon>
        <taxon>Malpighiales</taxon>
        <taxon>Rhizophoraceae</taxon>
        <taxon>Rhizophora</taxon>
    </lineage>
</organism>
<evidence type="ECO:0000313" key="1">
    <source>
        <dbReference type="EMBL" id="MBX65754.1"/>
    </source>
</evidence>
<name>A0A2P2QFT6_RHIMU</name>